<dbReference type="Pfam" id="PF13302">
    <property type="entry name" value="Acetyltransf_3"/>
    <property type="match status" value="1"/>
</dbReference>
<reference evidence="2 3" key="1">
    <citation type="submission" date="2016-11" db="EMBL/GenBank/DDBJ databases">
        <authorList>
            <person name="Jaros S."/>
            <person name="Januszkiewicz K."/>
            <person name="Wedrychowicz H."/>
        </authorList>
    </citation>
    <scope>NUCLEOTIDE SEQUENCE [LARGE SCALE GENOMIC DNA]</scope>
    <source>
        <strain evidence="2 3">IBRC-M 10683</strain>
    </source>
</reference>
<dbReference type="Gene3D" id="3.40.630.30">
    <property type="match status" value="1"/>
</dbReference>
<evidence type="ECO:0000313" key="3">
    <source>
        <dbReference type="Proteomes" id="UP000183988"/>
    </source>
</evidence>
<evidence type="ECO:0000259" key="1">
    <source>
        <dbReference type="PROSITE" id="PS51186"/>
    </source>
</evidence>
<dbReference type="OrthoDB" id="9799321at2"/>
<feature type="domain" description="N-acetyltransferase" evidence="1">
    <location>
        <begin position="10"/>
        <end position="176"/>
    </location>
</feature>
<dbReference type="InterPro" id="IPR016181">
    <property type="entry name" value="Acyl_CoA_acyltransferase"/>
</dbReference>
<sequence>MLVYDIDEELTLRTLDERDAVALFSLIENSREHLREWLPWVDETTTLFDSQQFISSSDVLFKKKIGLNTGIIYNGELVGVAGFNKFDWNNGIGYIGYWLSKDYQGKGIMTRVVQALIDYAFEQLNLNRVDIRVAYENYKSRAIPERLGCRIEGQIRQAEWLYNHYVDHVIYGMLASDWMESRS</sequence>
<gene>
    <name evidence="2" type="ORF">SAMN05216225_101124</name>
</gene>
<dbReference type="AlphaFoldDB" id="A0A1M5G1D7"/>
<dbReference type="InterPro" id="IPR051908">
    <property type="entry name" value="Ribosomal_N-acetyltransferase"/>
</dbReference>
<protein>
    <submittedName>
        <fullName evidence="2">Ribosomal-protein-serine acetyltransferase</fullName>
    </submittedName>
</protein>
<dbReference type="STRING" id="930117.SAMN05216225_101124"/>
<proteinExistence type="predicted"/>
<organism evidence="2 3">
    <name type="scientific">Ornithinibacillus halophilus</name>
    <dbReference type="NCBI Taxonomy" id="930117"/>
    <lineage>
        <taxon>Bacteria</taxon>
        <taxon>Bacillati</taxon>
        <taxon>Bacillota</taxon>
        <taxon>Bacilli</taxon>
        <taxon>Bacillales</taxon>
        <taxon>Bacillaceae</taxon>
        <taxon>Ornithinibacillus</taxon>
    </lineage>
</organism>
<keyword evidence="2" id="KW-0808">Transferase</keyword>
<keyword evidence="3" id="KW-1185">Reference proteome</keyword>
<accession>A0A1M5G1D7</accession>
<dbReference type="GO" id="GO:0008999">
    <property type="term" value="F:protein-N-terminal-alanine acetyltransferase activity"/>
    <property type="evidence" value="ECO:0007669"/>
    <property type="project" value="TreeGrafter"/>
</dbReference>
<dbReference type="SUPFAM" id="SSF55729">
    <property type="entry name" value="Acyl-CoA N-acyltransferases (Nat)"/>
    <property type="match status" value="1"/>
</dbReference>
<dbReference type="GO" id="GO:1990189">
    <property type="term" value="F:protein N-terminal-serine acetyltransferase activity"/>
    <property type="evidence" value="ECO:0007669"/>
    <property type="project" value="TreeGrafter"/>
</dbReference>
<dbReference type="EMBL" id="FQVW01000011">
    <property type="protein sequence ID" value="SHF97526.1"/>
    <property type="molecule type" value="Genomic_DNA"/>
</dbReference>
<dbReference type="PANTHER" id="PTHR43441">
    <property type="entry name" value="RIBOSOMAL-PROTEIN-SERINE ACETYLTRANSFERASE"/>
    <property type="match status" value="1"/>
</dbReference>
<dbReference type="PROSITE" id="PS51186">
    <property type="entry name" value="GNAT"/>
    <property type="match status" value="1"/>
</dbReference>
<dbReference type="PANTHER" id="PTHR43441:SF12">
    <property type="entry name" value="RIBOSOMAL N-ACETYLTRANSFERASE YDAF-RELATED"/>
    <property type="match status" value="1"/>
</dbReference>
<evidence type="ECO:0000313" key="2">
    <source>
        <dbReference type="EMBL" id="SHF97526.1"/>
    </source>
</evidence>
<name>A0A1M5G1D7_9BACI</name>
<dbReference type="Proteomes" id="UP000183988">
    <property type="component" value="Unassembled WGS sequence"/>
</dbReference>
<dbReference type="RefSeq" id="WP_072889351.1">
    <property type="nucleotide sequence ID" value="NZ_FQVW01000011.1"/>
</dbReference>
<dbReference type="GO" id="GO:0005737">
    <property type="term" value="C:cytoplasm"/>
    <property type="evidence" value="ECO:0007669"/>
    <property type="project" value="TreeGrafter"/>
</dbReference>
<dbReference type="InterPro" id="IPR000182">
    <property type="entry name" value="GNAT_dom"/>
</dbReference>
<dbReference type="CDD" id="cd04301">
    <property type="entry name" value="NAT_SF"/>
    <property type="match status" value="1"/>
</dbReference>